<proteinExistence type="predicted"/>
<organism evidence="2 3">
    <name type="scientific">Buchnera aphidicola subsp. Uroleucon sonchi</name>
    <dbReference type="NCBI Taxonomy" id="118118"/>
    <lineage>
        <taxon>Bacteria</taxon>
        <taxon>Pseudomonadati</taxon>
        <taxon>Pseudomonadota</taxon>
        <taxon>Gammaproteobacteria</taxon>
        <taxon>Enterobacterales</taxon>
        <taxon>Erwiniaceae</taxon>
        <taxon>Buchnera</taxon>
    </lineage>
</organism>
<dbReference type="AlphaFoldDB" id="A0A6C1FHC9"/>
<name>A0A6C1FHC9_BUCUN</name>
<dbReference type="Pfam" id="PF08468">
    <property type="entry name" value="MTS_N"/>
    <property type="match status" value="1"/>
</dbReference>
<dbReference type="GO" id="GO:0008990">
    <property type="term" value="F:rRNA (guanine-N2-)-methyltransferase activity"/>
    <property type="evidence" value="ECO:0007669"/>
    <property type="project" value="InterPro"/>
</dbReference>
<dbReference type="Proteomes" id="UP000502958">
    <property type="component" value="Chromosome"/>
</dbReference>
<dbReference type="InterPro" id="IPR013675">
    <property type="entry name" value="Mtase_sm_N"/>
</dbReference>
<dbReference type="Gene3D" id="3.40.50.150">
    <property type="entry name" value="Vaccinia Virus protein VP39"/>
    <property type="match status" value="1"/>
</dbReference>
<reference evidence="2 3" key="1">
    <citation type="submission" date="2020-01" db="EMBL/GenBank/DDBJ databases">
        <title>Complete genome of Buchnera aphidicola isolated from Chaitophorus populeti.</title>
        <authorList>
            <person name="Park J."/>
            <person name="Xi H."/>
        </authorList>
    </citation>
    <scope>NUCLEOTIDE SEQUENCE [LARGE SCALE GENOMIC DNA]</scope>
    <source>
        <strain evidence="2 3">UsonBac</strain>
    </source>
</reference>
<gene>
    <name evidence="2" type="ORF">GUU85_01535</name>
</gene>
<evidence type="ECO:0000259" key="1">
    <source>
        <dbReference type="Pfam" id="PF08468"/>
    </source>
</evidence>
<accession>A0A6C1FHC9</accession>
<evidence type="ECO:0000313" key="2">
    <source>
        <dbReference type="EMBL" id="QIE02039.1"/>
    </source>
</evidence>
<evidence type="ECO:0000313" key="3">
    <source>
        <dbReference type="Proteomes" id="UP000502958"/>
    </source>
</evidence>
<dbReference type="InterPro" id="IPR029063">
    <property type="entry name" value="SAM-dependent_MTases_sf"/>
</dbReference>
<sequence>MLLSQTSQLILRHQNIFKTKKVFFFGNITDDFPLYLNTIKTIINLKKYSDYIILKKKH</sequence>
<dbReference type="RefSeq" id="WP_163119306.1">
    <property type="nucleotide sequence ID" value="NZ_CP047588.1"/>
</dbReference>
<protein>
    <recommendedName>
        <fullName evidence="1">Methyltransferase small N-terminal domain-containing protein</fullName>
    </recommendedName>
</protein>
<dbReference type="EMBL" id="CP047588">
    <property type="protein sequence ID" value="QIE02039.1"/>
    <property type="molecule type" value="Genomic_DNA"/>
</dbReference>
<feature type="domain" description="Methyltransferase small N-terminal" evidence="1">
    <location>
        <begin position="7"/>
        <end position="56"/>
    </location>
</feature>